<organism evidence="1 2">
    <name type="scientific">Leucobacter muris</name>
    <dbReference type="NCBI Taxonomy" id="1935379"/>
    <lineage>
        <taxon>Bacteria</taxon>
        <taxon>Bacillati</taxon>
        <taxon>Actinomycetota</taxon>
        <taxon>Actinomycetes</taxon>
        <taxon>Micrococcales</taxon>
        <taxon>Microbacteriaceae</taxon>
        <taxon>Leucobacter</taxon>
    </lineage>
</organism>
<sequence length="390" mass="43603">MHPAAERLWKLVPKFGQDAIASTVDRLKGVTPPPPPLPDEGKPVRLFIGPVNYAGQGYQWGRAVETSGEVSSRNYVHDGNNVLHYPADYTVSWRTTEHSRAWQRAMIDTLAEHYTHVLIEACYPVLGGMFSGDMRRQIARMREAGLKVAFVGHGTDVRLPSRHAELDEWSYFRDSEWVDPRLVEPVVAENLRLIADTGAPVFVSTAGLLLDLPEAHFLGVIIDPERWANDAPLLERERIKVVHAPTNPIPKGTTYVAPVAQKLHDEGLIEYVELQGVPNHEMPAVFADADVVLDQFRSGDYGVAACEVMASGRIVLAHVSDQVRGEVERHAGMPLPIHETTVECVEATLRDIVARREHYREIARRGPEFVRRLHSGGFSRDVLMQNFLEA</sequence>
<dbReference type="Gene3D" id="3.40.50.2000">
    <property type="entry name" value="Glycogen Phosphorylase B"/>
    <property type="match status" value="1"/>
</dbReference>
<reference evidence="1 2" key="1">
    <citation type="submission" date="2019-01" db="EMBL/GenBank/DDBJ databases">
        <title>Leucobacter muris sp. nov. isolated from the nose of a laboratory mouse.</title>
        <authorList>
            <person name="Benga L."/>
            <person name="Sproeer C."/>
            <person name="Schumann P."/>
            <person name="Verbarg S."/>
            <person name="Bunk B."/>
            <person name="Engelhardt E."/>
            <person name="Benten P.M."/>
            <person name="Sager M."/>
        </authorList>
    </citation>
    <scope>NUCLEOTIDE SEQUENCE [LARGE SCALE GENOMIC DNA]</scope>
    <source>
        <strain evidence="1 2">DSM 101948</strain>
    </source>
</reference>
<accession>A0ABX5QCX5</accession>
<evidence type="ECO:0000313" key="2">
    <source>
        <dbReference type="Proteomes" id="UP000285768"/>
    </source>
</evidence>
<evidence type="ECO:0000313" key="1">
    <source>
        <dbReference type="EMBL" id="QAB16831.1"/>
    </source>
</evidence>
<dbReference type="EMBL" id="CP035037">
    <property type="protein sequence ID" value="QAB16831.1"/>
    <property type="molecule type" value="Genomic_DNA"/>
</dbReference>
<dbReference type="SUPFAM" id="SSF53756">
    <property type="entry name" value="UDP-Glycosyltransferase/glycogen phosphorylase"/>
    <property type="match status" value="1"/>
</dbReference>
<keyword evidence="2" id="KW-1185">Reference proteome</keyword>
<gene>
    <name evidence="1" type="ORF">Leucomu_01775</name>
</gene>
<dbReference type="RefSeq" id="WP_031290106.1">
    <property type="nucleotide sequence ID" value="NZ_CP035037.1"/>
</dbReference>
<proteinExistence type="predicted"/>
<dbReference type="Proteomes" id="UP000285768">
    <property type="component" value="Chromosome"/>
</dbReference>
<name>A0ABX5QCX5_9MICO</name>
<protein>
    <submittedName>
        <fullName evidence="1">Glycosyltransferase family 1 protein</fullName>
    </submittedName>
</protein>